<comment type="caution">
    <text evidence="1">The sequence shown here is derived from an EMBL/GenBank/DDBJ whole genome shotgun (WGS) entry which is preliminary data.</text>
</comment>
<sequence>MTIHTKPTTATAVARLTDLAAVRTFLRKHGTALAKAAHMLGGAAASRRVFILMAAVQEACRLSHVQRRQLVDLHRLLTLEYVGDPERIETALFSEIDPDSSVVDDICFLAEALEALLQQISEAVNVEPRLLHAHLTSKADAA</sequence>
<keyword evidence="2" id="KW-1185">Reference proteome</keyword>
<dbReference type="RefSeq" id="WP_258295819.1">
    <property type="nucleotide sequence ID" value="NZ_JANKJG010000015.1"/>
</dbReference>
<evidence type="ECO:0000313" key="2">
    <source>
        <dbReference type="Proteomes" id="UP001165396"/>
    </source>
</evidence>
<proteinExistence type="predicted"/>
<dbReference type="EMBL" id="JANKJG010000015">
    <property type="protein sequence ID" value="MCR8828048.1"/>
    <property type="molecule type" value="Genomic_DNA"/>
</dbReference>
<protein>
    <submittedName>
        <fullName evidence="1">Uncharacterized protein</fullName>
    </submittedName>
</protein>
<name>A0ABT1Z4H8_9RHOB</name>
<evidence type="ECO:0000313" key="1">
    <source>
        <dbReference type="EMBL" id="MCR8828048.1"/>
    </source>
</evidence>
<accession>A0ABT1Z4H8</accession>
<dbReference type="Proteomes" id="UP001165396">
    <property type="component" value="Unassembled WGS sequence"/>
</dbReference>
<reference evidence="1" key="1">
    <citation type="submission" date="2022-07" db="EMBL/GenBank/DDBJ databases">
        <title>Pseudosulfitobacter sp. strain AP-MA-4, whole genome sequence.</title>
        <authorList>
            <person name="Jiang Y."/>
        </authorList>
    </citation>
    <scope>NUCLEOTIDE SEQUENCE</scope>
    <source>
        <strain evidence="1">AP-MA-4</strain>
    </source>
</reference>
<gene>
    <name evidence="1" type="ORF">NTA49_16020</name>
</gene>
<organism evidence="1 2">
    <name type="scientific">Pseudosulfitobacter koreensis</name>
    <dbReference type="NCBI Taxonomy" id="2968472"/>
    <lineage>
        <taxon>Bacteria</taxon>
        <taxon>Pseudomonadati</taxon>
        <taxon>Pseudomonadota</taxon>
        <taxon>Alphaproteobacteria</taxon>
        <taxon>Rhodobacterales</taxon>
        <taxon>Roseobacteraceae</taxon>
        <taxon>Pseudosulfitobacter</taxon>
    </lineage>
</organism>